<protein>
    <submittedName>
        <fullName evidence="2">Uncharacterized protein</fullName>
    </submittedName>
</protein>
<reference evidence="2 3" key="1">
    <citation type="submission" date="2020-01" db="EMBL/GenBank/DDBJ databases">
        <title>Spongiivirga citrea KCTC 32990T.</title>
        <authorList>
            <person name="Wang G."/>
        </authorList>
    </citation>
    <scope>NUCLEOTIDE SEQUENCE [LARGE SCALE GENOMIC DNA]</scope>
    <source>
        <strain evidence="2 3">KCTC 32990</strain>
    </source>
</reference>
<keyword evidence="3" id="KW-1185">Reference proteome</keyword>
<proteinExistence type="predicted"/>
<name>A0A6M0CR72_9FLAO</name>
<accession>A0A6M0CR72</accession>
<feature type="compositionally biased region" description="Polar residues" evidence="1">
    <location>
        <begin position="91"/>
        <end position="102"/>
    </location>
</feature>
<dbReference type="AlphaFoldDB" id="A0A6M0CR72"/>
<dbReference type="RefSeq" id="WP_164029724.1">
    <property type="nucleotide sequence ID" value="NZ_JAABOQ010000002.1"/>
</dbReference>
<dbReference type="EMBL" id="JAABOQ010000002">
    <property type="protein sequence ID" value="NER16450.1"/>
    <property type="molecule type" value="Genomic_DNA"/>
</dbReference>
<sequence length="146" mass="15098">MKLVIPFFIAALVFTSCDNKASKTVKLAETDISTEETLESSSTLAHYICSKGCGSKGGDAPGSCKVCGSELTHNQAFHNKDADNTAPKIESPSSVPLPSISNESPKNAKGIFHYTCPNGHDKGGAGAAGACSVCGVALTHNQAFHN</sequence>
<organism evidence="2 3">
    <name type="scientific">Spongiivirga citrea</name>
    <dbReference type="NCBI Taxonomy" id="1481457"/>
    <lineage>
        <taxon>Bacteria</taxon>
        <taxon>Pseudomonadati</taxon>
        <taxon>Bacteroidota</taxon>
        <taxon>Flavobacteriia</taxon>
        <taxon>Flavobacteriales</taxon>
        <taxon>Flavobacteriaceae</taxon>
        <taxon>Spongiivirga</taxon>
    </lineage>
</organism>
<evidence type="ECO:0000313" key="3">
    <source>
        <dbReference type="Proteomes" id="UP000474296"/>
    </source>
</evidence>
<comment type="caution">
    <text evidence="2">The sequence shown here is derived from an EMBL/GenBank/DDBJ whole genome shotgun (WGS) entry which is preliminary data.</text>
</comment>
<dbReference type="Proteomes" id="UP000474296">
    <property type="component" value="Unassembled WGS sequence"/>
</dbReference>
<evidence type="ECO:0000313" key="2">
    <source>
        <dbReference type="EMBL" id="NER16450.1"/>
    </source>
</evidence>
<evidence type="ECO:0000256" key="1">
    <source>
        <dbReference type="SAM" id="MobiDB-lite"/>
    </source>
</evidence>
<dbReference type="PROSITE" id="PS51257">
    <property type="entry name" value="PROKAR_LIPOPROTEIN"/>
    <property type="match status" value="1"/>
</dbReference>
<gene>
    <name evidence="2" type="ORF">GWK10_04470</name>
</gene>
<feature type="region of interest" description="Disordered" evidence="1">
    <location>
        <begin position="78"/>
        <end position="102"/>
    </location>
</feature>